<dbReference type="InterPro" id="IPR036388">
    <property type="entry name" value="WH-like_DNA-bd_sf"/>
</dbReference>
<dbReference type="PROSITE" id="PS50931">
    <property type="entry name" value="HTH_LYSR"/>
    <property type="match status" value="1"/>
</dbReference>
<dbReference type="GO" id="GO:0003700">
    <property type="term" value="F:DNA-binding transcription factor activity"/>
    <property type="evidence" value="ECO:0007669"/>
    <property type="project" value="InterPro"/>
</dbReference>
<dbReference type="Pfam" id="PF00126">
    <property type="entry name" value="HTH_1"/>
    <property type="match status" value="1"/>
</dbReference>
<evidence type="ECO:0000259" key="5">
    <source>
        <dbReference type="PROSITE" id="PS50931"/>
    </source>
</evidence>
<keyword evidence="3" id="KW-0238">DNA-binding</keyword>
<name>A0A2N5IWI0_9BIFI</name>
<comment type="similarity">
    <text evidence="1">Belongs to the LysR transcriptional regulatory family.</text>
</comment>
<dbReference type="PANTHER" id="PTHR30346:SF0">
    <property type="entry name" value="HCA OPERON TRANSCRIPTIONAL ACTIVATOR HCAR"/>
    <property type="match status" value="1"/>
</dbReference>
<dbReference type="InterPro" id="IPR000847">
    <property type="entry name" value="LysR_HTH_N"/>
</dbReference>
<comment type="caution">
    <text evidence="6">The sequence shown here is derived from an EMBL/GenBank/DDBJ whole genome shotgun (WGS) entry which is preliminary data.</text>
</comment>
<keyword evidence="7" id="KW-1185">Reference proteome</keyword>
<dbReference type="AlphaFoldDB" id="A0A2N5IWI0"/>
<proteinExistence type="inferred from homology"/>
<dbReference type="GO" id="GO:0032993">
    <property type="term" value="C:protein-DNA complex"/>
    <property type="evidence" value="ECO:0007669"/>
    <property type="project" value="TreeGrafter"/>
</dbReference>
<dbReference type="PANTHER" id="PTHR30346">
    <property type="entry name" value="TRANSCRIPTIONAL DUAL REGULATOR HCAR-RELATED"/>
    <property type="match status" value="1"/>
</dbReference>
<sequence>MYDRRLDAIIAAAECGSFNRAARRLHLSATAVIKQVAGFEHDHGLTLFARTGNGVTPTASGLALIEDARILIGESGRALRHARSLERSAEETIRLAVSVLRPATPLLELWPHASAWLENRGRRVGLELVSLSDEPGGYMAELDRLGETVDVAASGYSPSRPRHGCAVLGLGEYPLRMGVPLSNPLSVRSGGALRLDDLEGQRIRIPEPGDNDAMDKARALLSAVPGVTLVDMRQYTFDEFNACAANGDLILARTFGTGIHPMIRPMPVDWDLTIPYGLMYPEHPSPATAAFVDAVGHVR</sequence>
<keyword evidence="2" id="KW-0805">Transcription regulation</keyword>
<dbReference type="SUPFAM" id="SSF46785">
    <property type="entry name" value="Winged helix' DNA-binding domain"/>
    <property type="match status" value="1"/>
</dbReference>
<organism evidence="6 7">
    <name type="scientific">Bifidobacterium parmae</name>
    <dbReference type="NCBI Taxonomy" id="361854"/>
    <lineage>
        <taxon>Bacteria</taxon>
        <taxon>Bacillati</taxon>
        <taxon>Actinomycetota</taxon>
        <taxon>Actinomycetes</taxon>
        <taxon>Bifidobacteriales</taxon>
        <taxon>Bifidobacteriaceae</taxon>
        <taxon>Bifidobacterium</taxon>
    </lineage>
</organism>
<evidence type="ECO:0000256" key="2">
    <source>
        <dbReference type="ARBA" id="ARBA00023015"/>
    </source>
</evidence>
<dbReference type="InterPro" id="IPR036390">
    <property type="entry name" value="WH_DNA-bd_sf"/>
</dbReference>
<dbReference type="Gene3D" id="1.10.10.10">
    <property type="entry name" value="Winged helix-like DNA-binding domain superfamily/Winged helix DNA-binding domain"/>
    <property type="match status" value="1"/>
</dbReference>
<gene>
    <name evidence="6" type="ORF">Uis4E_1891</name>
</gene>
<evidence type="ECO:0000256" key="1">
    <source>
        <dbReference type="ARBA" id="ARBA00009437"/>
    </source>
</evidence>
<protein>
    <submittedName>
        <fullName evidence="6">LysR family transcriptional regulator</fullName>
    </submittedName>
</protein>
<evidence type="ECO:0000256" key="3">
    <source>
        <dbReference type="ARBA" id="ARBA00023125"/>
    </source>
</evidence>
<evidence type="ECO:0000313" key="6">
    <source>
        <dbReference type="EMBL" id="PLS26316.1"/>
    </source>
</evidence>
<dbReference type="GO" id="GO:0003677">
    <property type="term" value="F:DNA binding"/>
    <property type="evidence" value="ECO:0007669"/>
    <property type="project" value="UniProtKB-KW"/>
</dbReference>
<accession>A0A2N5IWI0</accession>
<dbReference type="Proteomes" id="UP000235034">
    <property type="component" value="Unassembled WGS sequence"/>
</dbReference>
<dbReference type="RefSeq" id="WP_165784951.1">
    <property type="nucleotide sequence ID" value="NZ_NMWT01000028.1"/>
</dbReference>
<evidence type="ECO:0000256" key="4">
    <source>
        <dbReference type="ARBA" id="ARBA00023163"/>
    </source>
</evidence>
<dbReference type="EMBL" id="NMWT01000028">
    <property type="protein sequence ID" value="PLS26316.1"/>
    <property type="molecule type" value="Genomic_DNA"/>
</dbReference>
<reference evidence="6 7" key="1">
    <citation type="submission" date="2017-07" db="EMBL/GenBank/DDBJ databases">
        <title>Bifidobacterium novel species.</title>
        <authorList>
            <person name="Lugli G.A."/>
            <person name="Milani C."/>
            <person name="Duranti S."/>
            <person name="Mangifesta M."/>
        </authorList>
    </citation>
    <scope>NUCLEOTIDE SEQUENCE [LARGE SCALE GENOMIC DNA]</scope>
    <source>
        <strain evidence="6 7">77</strain>
    </source>
</reference>
<evidence type="ECO:0000313" key="7">
    <source>
        <dbReference type="Proteomes" id="UP000235034"/>
    </source>
</evidence>
<feature type="domain" description="HTH lysR-type" evidence="5">
    <location>
        <begin position="1"/>
        <end position="58"/>
    </location>
</feature>
<keyword evidence="4" id="KW-0804">Transcription</keyword>